<gene>
    <name evidence="1" type="primary">ORF87917</name>
</gene>
<reference evidence="1" key="1">
    <citation type="submission" date="2014-12" db="EMBL/GenBank/DDBJ databases">
        <title>Insight into the proteome of Arion vulgaris.</title>
        <authorList>
            <person name="Aradska J."/>
            <person name="Bulat T."/>
            <person name="Smidak R."/>
            <person name="Sarate P."/>
            <person name="Gangsoo J."/>
            <person name="Sialana F."/>
            <person name="Bilban M."/>
            <person name="Lubec G."/>
        </authorList>
    </citation>
    <scope>NUCLEOTIDE SEQUENCE</scope>
    <source>
        <tissue evidence="1">Skin</tissue>
    </source>
</reference>
<protein>
    <submittedName>
        <fullName evidence="1">Uncharacterized protein</fullName>
    </submittedName>
</protein>
<dbReference type="EMBL" id="HACG01026844">
    <property type="protein sequence ID" value="CEK73709.1"/>
    <property type="molecule type" value="Transcribed_RNA"/>
</dbReference>
<dbReference type="AlphaFoldDB" id="A0A0B6ZYH8"/>
<organism evidence="1">
    <name type="scientific">Arion vulgaris</name>
    <dbReference type="NCBI Taxonomy" id="1028688"/>
    <lineage>
        <taxon>Eukaryota</taxon>
        <taxon>Metazoa</taxon>
        <taxon>Spiralia</taxon>
        <taxon>Lophotrochozoa</taxon>
        <taxon>Mollusca</taxon>
        <taxon>Gastropoda</taxon>
        <taxon>Heterobranchia</taxon>
        <taxon>Euthyneura</taxon>
        <taxon>Panpulmonata</taxon>
        <taxon>Eupulmonata</taxon>
        <taxon>Stylommatophora</taxon>
        <taxon>Helicina</taxon>
        <taxon>Arionoidea</taxon>
        <taxon>Arionidae</taxon>
        <taxon>Arion</taxon>
    </lineage>
</organism>
<proteinExistence type="predicted"/>
<accession>A0A0B6ZYH8</accession>
<sequence length="55" mass="6271">MENDYTNNEIANIHQLASVQNRGNEMVKGHKWGAYGDNETNPCKKQRCEEKTCDG</sequence>
<evidence type="ECO:0000313" key="1">
    <source>
        <dbReference type="EMBL" id="CEK73709.1"/>
    </source>
</evidence>
<name>A0A0B6ZYH8_9EUPU</name>